<keyword evidence="3" id="KW-1185">Reference proteome</keyword>
<dbReference type="KEGG" id="kba:A0U89_08750"/>
<dbReference type="Pfam" id="PF01381">
    <property type="entry name" value="HTH_3"/>
    <property type="match status" value="1"/>
</dbReference>
<reference evidence="2 3" key="1">
    <citation type="journal article" date="2016" name="Microb. Cell Fact.">
        <title>Dissection of exopolysaccharide biosynthesis in Kozakia baliensis.</title>
        <authorList>
            <person name="Brandt J.U."/>
            <person name="Jakob F."/>
            <person name="Behr J."/>
            <person name="Geissler A.J."/>
            <person name="Vogel R.F."/>
        </authorList>
    </citation>
    <scope>NUCLEOTIDE SEQUENCE [LARGE SCALE GENOMIC DNA]</scope>
    <source>
        <strain evidence="2 3">DSM 14400</strain>
    </source>
</reference>
<name>A0A1D8UU90_9PROT</name>
<gene>
    <name evidence="2" type="ORF">A0U89_08750</name>
</gene>
<evidence type="ECO:0000313" key="2">
    <source>
        <dbReference type="EMBL" id="AOX17213.1"/>
    </source>
</evidence>
<organism evidence="2 3">
    <name type="scientific">Kozakia baliensis</name>
    <dbReference type="NCBI Taxonomy" id="153496"/>
    <lineage>
        <taxon>Bacteria</taxon>
        <taxon>Pseudomonadati</taxon>
        <taxon>Pseudomonadota</taxon>
        <taxon>Alphaproteobacteria</taxon>
        <taxon>Acetobacterales</taxon>
        <taxon>Acetobacteraceae</taxon>
        <taxon>Kozakia</taxon>
    </lineage>
</organism>
<dbReference type="GO" id="GO:0003677">
    <property type="term" value="F:DNA binding"/>
    <property type="evidence" value="ECO:0007669"/>
    <property type="project" value="InterPro"/>
</dbReference>
<dbReference type="RefSeq" id="WP_070402864.1">
    <property type="nucleotide sequence ID" value="NZ_BJVW01000006.1"/>
</dbReference>
<dbReference type="STRING" id="153496.A0U89_08750"/>
<dbReference type="SMART" id="SM00530">
    <property type="entry name" value="HTH_XRE"/>
    <property type="match status" value="1"/>
</dbReference>
<dbReference type="Proteomes" id="UP000179145">
    <property type="component" value="Chromosome"/>
</dbReference>
<dbReference type="PROSITE" id="PS50943">
    <property type="entry name" value="HTH_CROC1"/>
    <property type="match status" value="1"/>
</dbReference>
<evidence type="ECO:0000313" key="3">
    <source>
        <dbReference type="Proteomes" id="UP000179145"/>
    </source>
</evidence>
<dbReference type="InterPro" id="IPR001387">
    <property type="entry name" value="Cro/C1-type_HTH"/>
</dbReference>
<protein>
    <submittedName>
        <fullName evidence="2">Uncharacterized protein</fullName>
    </submittedName>
</protein>
<feature type="region of interest" description="Disordered" evidence="1">
    <location>
        <begin position="55"/>
        <end position="99"/>
    </location>
</feature>
<proteinExistence type="predicted"/>
<dbReference type="CDD" id="cd00093">
    <property type="entry name" value="HTH_XRE"/>
    <property type="match status" value="1"/>
</dbReference>
<sequence>MPNDFAQRVKAYRTTNNLTQAELAKRLELSTTAVKSWEHGYRKPSEATRVKLDSLFEASTAPKENKNNKTPKTTEVKSSPKKSLTENTPKKKAAPKVVAPVETKRATLIVPNGSQKAEKISKISSALPARAQEMITAADGFFEWFHSKNIDLSAANLIELVKAAVGSSR</sequence>
<accession>A0A1D8UU90</accession>
<dbReference type="InterPro" id="IPR010982">
    <property type="entry name" value="Lambda_DNA-bd_dom_sf"/>
</dbReference>
<dbReference type="SUPFAM" id="SSF47413">
    <property type="entry name" value="lambda repressor-like DNA-binding domains"/>
    <property type="match status" value="1"/>
</dbReference>
<feature type="compositionally biased region" description="Basic and acidic residues" evidence="1">
    <location>
        <begin position="63"/>
        <end position="75"/>
    </location>
</feature>
<evidence type="ECO:0000256" key="1">
    <source>
        <dbReference type="SAM" id="MobiDB-lite"/>
    </source>
</evidence>
<dbReference type="OrthoDB" id="461984at2"/>
<dbReference type="AlphaFoldDB" id="A0A1D8UU90"/>
<dbReference type="Gene3D" id="1.10.260.40">
    <property type="entry name" value="lambda repressor-like DNA-binding domains"/>
    <property type="match status" value="1"/>
</dbReference>
<dbReference type="EMBL" id="CP014674">
    <property type="protein sequence ID" value="AOX17213.1"/>
    <property type="molecule type" value="Genomic_DNA"/>
</dbReference>